<evidence type="ECO:0000313" key="14">
    <source>
        <dbReference type="EMBL" id="KAH7286023.1"/>
    </source>
</evidence>
<keyword evidence="10 11" id="KW-0472">Membrane</keyword>
<comment type="similarity">
    <text evidence="2">Belongs to the ABC transporter superfamily. ABCC family. Conjugate transporter (TC 3.A.1.208) subfamily.</text>
</comment>
<dbReference type="InterPro" id="IPR050173">
    <property type="entry name" value="ABC_transporter_C-like"/>
</dbReference>
<feature type="transmembrane region" description="Helical" evidence="11">
    <location>
        <begin position="273"/>
        <end position="301"/>
    </location>
</feature>
<evidence type="ECO:0000256" key="5">
    <source>
        <dbReference type="ARBA" id="ARBA00022692"/>
    </source>
</evidence>
<keyword evidence="4" id="KW-0934">Plastid</keyword>
<keyword evidence="3" id="KW-0813">Transport</keyword>
<dbReference type="Proteomes" id="UP000825935">
    <property type="component" value="Chromosome 33"/>
</dbReference>
<evidence type="ECO:0000256" key="10">
    <source>
        <dbReference type="ARBA" id="ARBA00023136"/>
    </source>
</evidence>
<keyword evidence="7" id="KW-0547">Nucleotide-binding</keyword>
<feature type="domain" description="ABC transporter" evidence="12">
    <location>
        <begin position="462"/>
        <end position="685"/>
    </location>
</feature>
<dbReference type="InterPro" id="IPR036640">
    <property type="entry name" value="ABC1_TM_sf"/>
</dbReference>
<dbReference type="EMBL" id="CM035438">
    <property type="protein sequence ID" value="KAH7286023.1"/>
    <property type="molecule type" value="Genomic_DNA"/>
</dbReference>
<dbReference type="SUPFAM" id="SSF90123">
    <property type="entry name" value="ABC transporter transmembrane region"/>
    <property type="match status" value="2"/>
</dbReference>
<keyword evidence="9 11" id="KW-1133">Transmembrane helix</keyword>
<feature type="domain" description="ABC transmembrane type-1" evidence="13">
    <location>
        <begin position="152"/>
        <end position="428"/>
    </location>
</feature>
<evidence type="ECO:0000256" key="3">
    <source>
        <dbReference type="ARBA" id="ARBA00022448"/>
    </source>
</evidence>
<feature type="transmembrane region" description="Helical" evidence="11">
    <location>
        <begin position="861"/>
        <end position="880"/>
    </location>
</feature>
<keyword evidence="15" id="KW-1185">Reference proteome</keyword>
<comment type="caution">
    <text evidence="14">The sequence shown here is derived from an EMBL/GenBank/DDBJ whole genome shotgun (WGS) entry which is preliminary data.</text>
</comment>
<dbReference type="Pfam" id="PF00005">
    <property type="entry name" value="ABC_tran"/>
    <property type="match status" value="2"/>
</dbReference>
<feature type="transmembrane region" description="Helical" evidence="11">
    <location>
        <begin position="373"/>
        <end position="393"/>
    </location>
</feature>
<dbReference type="CDD" id="cd03244">
    <property type="entry name" value="ABCC_MRP_domain2"/>
    <property type="match status" value="1"/>
</dbReference>
<reference evidence="14" key="1">
    <citation type="submission" date="2021-08" db="EMBL/GenBank/DDBJ databases">
        <title>WGS assembly of Ceratopteris richardii.</title>
        <authorList>
            <person name="Marchant D.B."/>
            <person name="Chen G."/>
            <person name="Jenkins J."/>
            <person name="Shu S."/>
            <person name="Leebens-Mack J."/>
            <person name="Grimwood J."/>
            <person name="Schmutz J."/>
            <person name="Soltis P."/>
            <person name="Soltis D."/>
            <person name="Chen Z.-H."/>
        </authorList>
    </citation>
    <scope>NUCLEOTIDE SEQUENCE</scope>
    <source>
        <strain evidence="14">Whitten #5841</strain>
        <tissue evidence="14">Leaf</tissue>
    </source>
</reference>
<feature type="domain" description="ABC transporter" evidence="12">
    <location>
        <begin position="1073"/>
        <end position="1307"/>
    </location>
</feature>
<feature type="transmembrane region" description="Helical" evidence="11">
    <location>
        <begin position="986"/>
        <end position="1003"/>
    </location>
</feature>
<evidence type="ECO:0000259" key="12">
    <source>
        <dbReference type="PROSITE" id="PS50893"/>
    </source>
</evidence>
<dbReference type="InterPro" id="IPR044746">
    <property type="entry name" value="ABCC_6TM_D1"/>
</dbReference>
<organism evidence="14 15">
    <name type="scientific">Ceratopteris richardii</name>
    <name type="common">Triangle waterfern</name>
    <dbReference type="NCBI Taxonomy" id="49495"/>
    <lineage>
        <taxon>Eukaryota</taxon>
        <taxon>Viridiplantae</taxon>
        <taxon>Streptophyta</taxon>
        <taxon>Embryophyta</taxon>
        <taxon>Tracheophyta</taxon>
        <taxon>Polypodiopsida</taxon>
        <taxon>Polypodiidae</taxon>
        <taxon>Polypodiales</taxon>
        <taxon>Pteridineae</taxon>
        <taxon>Pteridaceae</taxon>
        <taxon>Parkerioideae</taxon>
        <taxon>Ceratopteris</taxon>
    </lineage>
</organism>
<dbReference type="CDD" id="cd03250">
    <property type="entry name" value="ABCC_MRP_domain1"/>
    <property type="match status" value="1"/>
</dbReference>
<dbReference type="PANTHER" id="PTHR24223">
    <property type="entry name" value="ATP-BINDING CASSETTE SUB-FAMILY C"/>
    <property type="match status" value="1"/>
</dbReference>
<evidence type="ECO:0000256" key="6">
    <source>
        <dbReference type="ARBA" id="ARBA00022737"/>
    </source>
</evidence>
<proteinExistence type="inferred from homology"/>
<dbReference type="InterPro" id="IPR027417">
    <property type="entry name" value="P-loop_NTPase"/>
</dbReference>
<dbReference type="InterPro" id="IPR017871">
    <property type="entry name" value="ABC_transporter-like_CS"/>
</dbReference>
<feature type="transmembrane region" description="Helical" evidence="11">
    <location>
        <begin position="758"/>
        <end position="783"/>
    </location>
</feature>
<dbReference type="Pfam" id="PF00664">
    <property type="entry name" value="ABC_membrane"/>
    <property type="match status" value="2"/>
</dbReference>
<keyword evidence="6" id="KW-0677">Repeat</keyword>
<dbReference type="PROSITE" id="PS50893">
    <property type="entry name" value="ABC_TRANSPORTER_2"/>
    <property type="match status" value="2"/>
</dbReference>
<dbReference type="GO" id="GO:0140359">
    <property type="term" value="F:ABC-type transporter activity"/>
    <property type="evidence" value="ECO:0007669"/>
    <property type="project" value="InterPro"/>
</dbReference>
<dbReference type="CDD" id="cd18580">
    <property type="entry name" value="ABC_6TM_ABCC_D2"/>
    <property type="match status" value="1"/>
</dbReference>
<dbReference type="FunFam" id="1.20.1560.10:FF:000003">
    <property type="entry name" value="ABC transporter C family member 10"/>
    <property type="match status" value="1"/>
</dbReference>
<evidence type="ECO:0000256" key="8">
    <source>
        <dbReference type="ARBA" id="ARBA00022840"/>
    </source>
</evidence>
<keyword evidence="5 11" id="KW-0812">Transmembrane</keyword>
<evidence type="ECO:0000259" key="13">
    <source>
        <dbReference type="PROSITE" id="PS50929"/>
    </source>
</evidence>
<dbReference type="SMART" id="SM00382">
    <property type="entry name" value="AAA"/>
    <property type="match status" value="2"/>
</dbReference>
<evidence type="ECO:0000256" key="4">
    <source>
        <dbReference type="ARBA" id="ARBA00022528"/>
    </source>
</evidence>
<dbReference type="PROSITE" id="PS50929">
    <property type="entry name" value="ABC_TM1F"/>
    <property type="match status" value="2"/>
</dbReference>
<evidence type="ECO:0000256" key="7">
    <source>
        <dbReference type="ARBA" id="ARBA00022741"/>
    </source>
</evidence>
<comment type="subcellular location">
    <subcellularLocation>
        <location evidence="1">Membrane</location>
        <topology evidence="1">Multi-pass membrane protein</topology>
    </subcellularLocation>
</comment>
<dbReference type="OMA" id="LLYALTX"/>
<dbReference type="GO" id="GO:0016020">
    <property type="term" value="C:membrane"/>
    <property type="evidence" value="ECO:0007669"/>
    <property type="project" value="UniProtKB-SubCell"/>
</dbReference>
<evidence type="ECO:0000256" key="2">
    <source>
        <dbReference type="ARBA" id="ARBA00009726"/>
    </source>
</evidence>
<dbReference type="FunFam" id="3.40.50.300:FF:000169">
    <property type="entry name" value="ABC transporter C family member 3"/>
    <property type="match status" value="1"/>
</dbReference>
<feature type="transmembrane region" description="Helical" evidence="11">
    <location>
        <begin position="795"/>
        <end position="813"/>
    </location>
</feature>
<dbReference type="FunFam" id="3.40.50.300:FF:000508">
    <property type="entry name" value="ABC transporter C family member 5"/>
    <property type="match status" value="1"/>
</dbReference>
<dbReference type="InterPro" id="IPR011527">
    <property type="entry name" value="ABC1_TM_dom"/>
</dbReference>
<name>A0A8T2QRQ3_CERRI</name>
<dbReference type="PROSITE" id="PS00211">
    <property type="entry name" value="ABC_TRANSPORTER_1"/>
    <property type="match status" value="1"/>
</dbReference>
<dbReference type="GO" id="GO:0005524">
    <property type="term" value="F:ATP binding"/>
    <property type="evidence" value="ECO:0007669"/>
    <property type="project" value="UniProtKB-KW"/>
</dbReference>
<dbReference type="Gene3D" id="1.20.1560.10">
    <property type="entry name" value="ABC transporter type 1, transmembrane domain"/>
    <property type="match status" value="2"/>
</dbReference>
<dbReference type="InterPro" id="IPR044726">
    <property type="entry name" value="ABCC_6TM_D2"/>
</dbReference>
<evidence type="ECO:0000313" key="15">
    <source>
        <dbReference type="Proteomes" id="UP000825935"/>
    </source>
</evidence>
<accession>A0A8T2QRQ3</accession>
<evidence type="ECO:0000256" key="1">
    <source>
        <dbReference type="ARBA" id="ARBA00004141"/>
    </source>
</evidence>
<evidence type="ECO:0000256" key="9">
    <source>
        <dbReference type="ARBA" id="ARBA00022989"/>
    </source>
</evidence>
<dbReference type="PANTHER" id="PTHR24223:SF108">
    <property type="entry name" value="ABC TRANSPORTER C FAMILY MEMBER 8"/>
    <property type="match status" value="1"/>
</dbReference>
<dbReference type="Gene3D" id="3.40.50.300">
    <property type="entry name" value="P-loop containing nucleotide triphosphate hydrolases"/>
    <property type="match status" value="2"/>
</dbReference>
<dbReference type="FunFam" id="1.20.1560.10:FF:000002">
    <property type="entry name" value="ABC transporter C family member 5"/>
    <property type="match status" value="1"/>
</dbReference>
<feature type="domain" description="ABC transmembrane type-1" evidence="13">
    <location>
        <begin position="763"/>
        <end position="1022"/>
    </location>
</feature>
<dbReference type="InterPro" id="IPR003593">
    <property type="entry name" value="AAA+_ATPase"/>
</dbReference>
<keyword evidence="8" id="KW-0067">ATP-binding</keyword>
<dbReference type="InterPro" id="IPR003439">
    <property type="entry name" value="ABC_transporter-like_ATP-bd"/>
</dbReference>
<dbReference type="OrthoDB" id="6500128at2759"/>
<gene>
    <name evidence="14" type="ORF">KP509_33G055800</name>
</gene>
<evidence type="ECO:0000256" key="11">
    <source>
        <dbReference type="SAM" id="Phobius"/>
    </source>
</evidence>
<dbReference type="SUPFAM" id="SSF52540">
    <property type="entry name" value="P-loop containing nucleoside triphosphate hydrolases"/>
    <property type="match status" value="2"/>
</dbReference>
<protein>
    <submittedName>
        <fullName evidence="14">Uncharacterized protein</fullName>
    </submittedName>
</protein>
<dbReference type="GO" id="GO:0016887">
    <property type="term" value="F:ATP hydrolysis activity"/>
    <property type="evidence" value="ECO:0007669"/>
    <property type="project" value="InterPro"/>
</dbReference>
<keyword evidence="4" id="KW-0150">Chloroplast</keyword>
<sequence length="1322" mass="147374">MEAHSYDDTNLSEPLLHTHEEQHSKTTGLPTSHTSSAPSPYLTANWLSLLTLSWLNPLLSLGNTRTLKLADVPHLAPEDQAAALYESFTTAWMEQRNIMSGGRDNIACLDGEKSQYEGSPLQGNVPGKSQRKPSVTRALVKCFWKLALKTGACALTRAITMTSGPLVLLYFINYTSGQQVFPGEGYVLVIALFLAKTVESLAQRHWYLGCRRLGMQMRSAITAAVFEKELSLSSIGRRNHSVGEIVNYIAVDAYRLGEFPWYMHYIWSVPVQLTLAVTILFCTVGLATLPGLAVILLTVLLNTPLARSLQKCQTEFMDAQDKRLRATTEVLNSMKILKLQAWEDRFREHLEHLREEEYEWLSKAQSKRSYGTILYWLSPIIVASIVFASCIWLNEPLSASIVFTVLATFKIIQEPVRIIPEVMASYAQVSVSLERLNRFLNEDELPPDAVQRTFIHKGDFIVKASECNMSWNPESPKPTLKNVNISFKPREKIAICGHVGSGKSSLLLALLGEIPKQSGFVEVAGDVAYVSQNAWIQTMTVRDNILFGRHFEKDRYQKAIRASALEKDIQGFPFGDLTEIGERGLNMSGGQKQRLQLARAVYSDADIYLLDDPFSAVDAHTAADLFNNCVMGALAEKTVILVTHQVEFLPAVDCILVMREGEIQQSGRYNDLLHAGETFEQLVNAHQDALSSVSFGETVRTDDDYGENNTLQKRLSRRASSKANAQSEAMQLVQEEKVETGDMGFKPYKDYVTVPKGVLLFMLMTLWQILFVVLQILSNFWLASEVSNSKVSGRLLVGIYAALSVASGVFVHLRSNFIIRLGLKASKAFSYGMIKTLFRAPMSFFDSTPTGRILSRVSTDLSILDLDIPFCFGFVIAGSIELLGVLFVIAKVTWEILLVAVPMLYIAYRLERYYVRSGQELMRINATTKAPIVNFSGEAMQGAATIRAFRMVEKFKKKNLVLIDNDSSLYFHANASLEWLIMRLEFLSNVVLCATGILLVIFPAASSGFAGLALTYGLSLSTVQVFFMQWQCKLVSYIVSVERINQYLWLPSEAPAIVEGSRPPKEWPTKGTIILEDLKIRYQPTSPLVLCGITCTFEGGKRVGVVGRTGSGKTTLISALFRLVEPAGGRIIIDDVDITSIGLHDLRSRLGIIPQEPTLFRGTVRSNLDPLNQYSDDALWKTLDRCQLKDIIQESPLQLEATVSDEGENWSAGQRQLFCLGRVLLKESKILVLDEATACVDSQTDAVLQKIIREEFMGCTVITVAHRIPTVIDSDMVLALKDGKMIEYDVPSRLLEDENSLFANLVKDYWTHANHTGISKNS</sequence>
<dbReference type="CDD" id="cd18579">
    <property type="entry name" value="ABC_6TM_ABCC_D1"/>
    <property type="match status" value="1"/>
</dbReference>